<dbReference type="PROSITE" id="PS00070">
    <property type="entry name" value="ALDEHYDE_DEHYDR_CYS"/>
    <property type="match status" value="1"/>
</dbReference>
<evidence type="ECO:0000256" key="4">
    <source>
        <dbReference type="ARBA" id="ARBA00049194"/>
    </source>
</evidence>
<dbReference type="InterPro" id="IPR016161">
    <property type="entry name" value="Ald_DH/histidinol_DH"/>
</dbReference>
<protein>
    <recommendedName>
        <fullName evidence="3">aldehyde dehydrogenase (NAD(+))</fullName>
        <ecNumber evidence="3">1.2.1.3</ecNumber>
    </recommendedName>
</protein>
<evidence type="ECO:0000259" key="5">
    <source>
        <dbReference type="Pfam" id="PF00171"/>
    </source>
</evidence>
<comment type="similarity">
    <text evidence="1">Belongs to the aldehyde dehydrogenase family.</text>
</comment>
<proteinExistence type="inferred from homology"/>
<comment type="catalytic activity">
    <reaction evidence="4">
        <text>an aldehyde + NAD(+) + H2O = a carboxylate + NADH + 2 H(+)</text>
        <dbReference type="Rhea" id="RHEA:16185"/>
        <dbReference type="ChEBI" id="CHEBI:15377"/>
        <dbReference type="ChEBI" id="CHEBI:15378"/>
        <dbReference type="ChEBI" id="CHEBI:17478"/>
        <dbReference type="ChEBI" id="CHEBI:29067"/>
        <dbReference type="ChEBI" id="CHEBI:57540"/>
        <dbReference type="ChEBI" id="CHEBI:57945"/>
        <dbReference type="EC" id="1.2.1.3"/>
    </reaction>
</comment>
<keyword evidence="7" id="KW-1185">Reference proteome</keyword>
<evidence type="ECO:0000256" key="3">
    <source>
        <dbReference type="ARBA" id="ARBA00024226"/>
    </source>
</evidence>
<dbReference type="Proteomes" id="UP001549047">
    <property type="component" value="Unassembled WGS sequence"/>
</dbReference>
<dbReference type="PANTHER" id="PTHR42804:SF1">
    <property type="entry name" value="ALDEHYDE DEHYDROGENASE-RELATED"/>
    <property type="match status" value="1"/>
</dbReference>
<dbReference type="EC" id="1.2.1.3" evidence="3"/>
<dbReference type="InterPro" id="IPR016162">
    <property type="entry name" value="Ald_DH_N"/>
</dbReference>
<dbReference type="EMBL" id="JBEPMB010000014">
    <property type="protein sequence ID" value="MET3616180.1"/>
    <property type="molecule type" value="Genomic_DNA"/>
</dbReference>
<dbReference type="RefSeq" id="WP_354558638.1">
    <property type="nucleotide sequence ID" value="NZ_JBEPMB010000014.1"/>
</dbReference>
<dbReference type="GO" id="GO:0004029">
    <property type="term" value="F:aldehyde dehydrogenase (NAD+) activity"/>
    <property type="evidence" value="ECO:0007669"/>
    <property type="project" value="UniProtKB-EC"/>
</dbReference>
<evidence type="ECO:0000313" key="7">
    <source>
        <dbReference type="Proteomes" id="UP001549047"/>
    </source>
</evidence>
<evidence type="ECO:0000313" key="6">
    <source>
        <dbReference type="EMBL" id="MET3616180.1"/>
    </source>
</evidence>
<reference evidence="6 7" key="1">
    <citation type="submission" date="2024-06" db="EMBL/GenBank/DDBJ databases">
        <title>Genomic Encyclopedia of Type Strains, Phase IV (KMG-IV): sequencing the most valuable type-strain genomes for metagenomic binning, comparative biology and taxonomic classification.</title>
        <authorList>
            <person name="Goeker M."/>
        </authorList>
    </citation>
    <scope>NUCLEOTIDE SEQUENCE [LARGE SCALE GENOMIC DNA]</scope>
    <source>
        <strain evidence="6 7">DSM 29780</strain>
    </source>
</reference>
<evidence type="ECO:0000256" key="1">
    <source>
        <dbReference type="ARBA" id="ARBA00009986"/>
    </source>
</evidence>
<keyword evidence="2 6" id="KW-0560">Oxidoreductase</keyword>
<dbReference type="InterPro" id="IPR016163">
    <property type="entry name" value="Ald_DH_C"/>
</dbReference>
<evidence type="ECO:0000256" key="2">
    <source>
        <dbReference type="ARBA" id="ARBA00023002"/>
    </source>
</evidence>
<accession>A0ABV2J5Z7</accession>
<sequence length="474" mass="50374">MKNALKFYIDGEWVDPAGSTRLDVIDPSTEQPFTEIAMGNSADAERAIAAARAAFATFSLSSLTEKIDLLQRILDILLRRNDEIGDIISKEMGAPAKIARSSQAYMGLAHFRKAIEAARSFEFEYMQGTTRILREPVGVVGMITPWNWPMNQMACKVAPALATGCTMVLKPSEISPLSGIIFAEVLHEAGVPKGVFNLVNGDGPTIGAVLASHPDVDMVSFTGSTRAGISVALAAAPTVKRVHQELGGKSPNIVLRSADFAAAVSAGVRKCFDNSGQSCNAPTRMLVPAERMDDAIAAAVATADAFVVGAPFEVDTDIGPVVSLMHFEKIQALIQKGIDEGAELVAGGPGRPAHLNAGYYVRPTVFARVTNDMTVAREEIFGPVLTILGYETDDEAVAIANDTPYGLAAYIQGEAEDARAVARKLRAGQVRINSSAWDGAAPFGGYKQSGNGREYGKFGLEEFTEIKGVVGYGE</sequence>
<dbReference type="CDD" id="cd07138">
    <property type="entry name" value="ALDH_CddD_SSP0762"/>
    <property type="match status" value="1"/>
</dbReference>
<gene>
    <name evidence="6" type="ORF">ABID16_004529</name>
</gene>
<dbReference type="SUPFAM" id="SSF53720">
    <property type="entry name" value="ALDH-like"/>
    <property type="match status" value="1"/>
</dbReference>
<organism evidence="6 7">
    <name type="scientific">Rhizobium aquaticum</name>
    <dbReference type="NCBI Taxonomy" id="1549636"/>
    <lineage>
        <taxon>Bacteria</taxon>
        <taxon>Pseudomonadati</taxon>
        <taxon>Pseudomonadota</taxon>
        <taxon>Alphaproteobacteria</taxon>
        <taxon>Hyphomicrobiales</taxon>
        <taxon>Rhizobiaceae</taxon>
        <taxon>Rhizobium/Agrobacterium group</taxon>
        <taxon>Rhizobium</taxon>
    </lineage>
</organism>
<dbReference type="Pfam" id="PF00171">
    <property type="entry name" value="Aldedh"/>
    <property type="match status" value="1"/>
</dbReference>
<feature type="domain" description="Aldehyde dehydrogenase" evidence="5">
    <location>
        <begin position="13"/>
        <end position="468"/>
    </location>
</feature>
<dbReference type="InterPro" id="IPR015590">
    <property type="entry name" value="Aldehyde_DH_dom"/>
</dbReference>
<dbReference type="InterPro" id="IPR016160">
    <property type="entry name" value="Ald_DH_CS_CYS"/>
</dbReference>
<dbReference type="Gene3D" id="3.40.309.10">
    <property type="entry name" value="Aldehyde Dehydrogenase, Chain A, domain 2"/>
    <property type="match status" value="1"/>
</dbReference>
<comment type="caution">
    <text evidence="6">The sequence shown here is derived from an EMBL/GenBank/DDBJ whole genome shotgun (WGS) entry which is preliminary data.</text>
</comment>
<name>A0ABV2J5Z7_9HYPH</name>
<dbReference type="PANTHER" id="PTHR42804">
    <property type="entry name" value="ALDEHYDE DEHYDROGENASE"/>
    <property type="match status" value="1"/>
</dbReference>
<dbReference type="Gene3D" id="3.40.605.10">
    <property type="entry name" value="Aldehyde Dehydrogenase, Chain A, domain 1"/>
    <property type="match status" value="1"/>
</dbReference>